<keyword evidence="1" id="KW-0521">NADP</keyword>
<dbReference type="GO" id="GO:0005777">
    <property type="term" value="C:peroxisome"/>
    <property type="evidence" value="ECO:0007669"/>
    <property type="project" value="TreeGrafter"/>
</dbReference>
<gene>
    <name evidence="3" type="ORF">H0235_018453</name>
</gene>
<dbReference type="InterPro" id="IPR013120">
    <property type="entry name" value="FAR_NAD-bd"/>
</dbReference>
<evidence type="ECO:0000256" key="1">
    <source>
        <dbReference type="RuleBase" id="RU363097"/>
    </source>
</evidence>
<evidence type="ECO:0000313" key="4">
    <source>
        <dbReference type="Proteomes" id="UP000600918"/>
    </source>
</evidence>
<keyword evidence="1" id="KW-0560">Oxidoreductase</keyword>
<dbReference type="InterPro" id="IPR036291">
    <property type="entry name" value="NAD(P)-bd_dom_sf"/>
</dbReference>
<evidence type="ECO:0000313" key="3">
    <source>
        <dbReference type="EMBL" id="KAF7387731.1"/>
    </source>
</evidence>
<keyword evidence="4" id="KW-1185">Reference proteome</keyword>
<dbReference type="GO" id="GO:0080019">
    <property type="term" value="F:alcohol-forming very long-chain fatty acyl-CoA reductase activity"/>
    <property type="evidence" value="ECO:0007669"/>
    <property type="project" value="InterPro"/>
</dbReference>
<dbReference type="PANTHER" id="PTHR11011:SF60">
    <property type="entry name" value="FATTY ACYL-COA REDUCTASE-RELATED"/>
    <property type="match status" value="1"/>
</dbReference>
<dbReference type="GO" id="GO:0102965">
    <property type="term" value="F:alcohol-forming long-chain fatty acyl-CoA reductase activity"/>
    <property type="evidence" value="ECO:0007669"/>
    <property type="project" value="UniProtKB-EC"/>
</dbReference>
<comment type="caution">
    <text evidence="3">The sequence shown here is derived from an EMBL/GenBank/DDBJ whole genome shotgun (WGS) entry which is preliminary data.</text>
</comment>
<dbReference type="Proteomes" id="UP000600918">
    <property type="component" value="Unassembled WGS sequence"/>
</dbReference>
<dbReference type="InterPro" id="IPR026055">
    <property type="entry name" value="FAR"/>
</dbReference>
<comment type="similarity">
    <text evidence="1">Belongs to the fatty acyl-CoA reductase family.</text>
</comment>
<sequence length="310" mass="35558">MENYIHANLIDTLKNLTQDVVTTKYYLDKISEQNCQKLNFHCIDSEISLKLRKHLQFYSPATVLRRFSKSFVHVSTAYANCLQNPIEEKFYDPPMDADKFIDLMDSIDEKLLDDITPQLLGIWPNTYVYTKSIAENVVKKHADLIPIGIFRPGIVIPTYREPICGWINNMYGLVGVTAGGAMGLIRTNHCDGSMKVSVVPGDLTTNALIVSAWDIANNRRSSEQIPIYNYVSKDNPITFEELKDMSAKYMLSVPTNEAIWYYSFRNTKYRPIHLFYTCFLHLLPAFIIDMIALCMIKQPRLIGSNDQFID</sequence>
<dbReference type="Pfam" id="PF07993">
    <property type="entry name" value="NAD_binding_4"/>
    <property type="match status" value="1"/>
</dbReference>
<keyword evidence="1" id="KW-0443">Lipid metabolism</keyword>
<accession>A0A834JHE9</accession>
<keyword evidence="1" id="KW-0812">Transmembrane</keyword>
<dbReference type="GO" id="GO:0035336">
    <property type="term" value="P:long-chain fatty-acyl-CoA metabolic process"/>
    <property type="evidence" value="ECO:0007669"/>
    <property type="project" value="TreeGrafter"/>
</dbReference>
<dbReference type="EC" id="1.2.1.84" evidence="1"/>
<comment type="catalytic activity">
    <reaction evidence="1">
        <text>a long-chain fatty acyl-CoA + 2 NADPH + 2 H(+) = a long-chain primary fatty alcohol + 2 NADP(+) + CoA</text>
        <dbReference type="Rhea" id="RHEA:52716"/>
        <dbReference type="ChEBI" id="CHEBI:15378"/>
        <dbReference type="ChEBI" id="CHEBI:57287"/>
        <dbReference type="ChEBI" id="CHEBI:57783"/>
        <dbReference type="ChEBI" id="CHEBI:58349"/>
        <dbReference type="ChEBI" id="CHEBI:77396"/>
        <dbReference type="ChEBI" id="CHEBI:83139"/>
        <dbReference type="EC" id="1.2.1.84"/>
    </reaction>
</comment>
<reference evidence="3" key="1">
    <citation type="journal article" date="2020" name="G3 (Bethesda)">
        <title>High-Quality Assemblies for Three Invasive Social Wasps from the &lt;i&gt;Vespula&lt;/i&gt; Genus.</title>
        <authorList>
            <person name="Harrop T.W.R."/>
            <person name="Guhlin J."/>
            <person name="McLaughlin G.M."/>
            <person name="Permina E."/>
            <person name="Stockwell P."/>
            <person name="Gilligan J."/>
            <person name="Le Lec M.F."/>
            <person name="Gruber M.A.M."/>
            <person name="Quinn O."/>
            <person name="Lovegrove M."/>
            <person name="Duncan E.J."/>
            <person name="Remnant E.J."/>
            <person name="Van Eeckhoven J."/>
            <person name="Graham B."/>
            <person name="Knapp R.A."/>
            <person name="Langford K.W."/>
            <person name="Kronenberg Z."/>
            <person name="Press M.O."/>
            <person name="Eacker S.M."/>
            <person name="Wilson-Rankin E.E."/>
            <person name="Purcell J."/>
            <person name="Lester P.J."/>
            <person name="Dearden P.K."/>
        </authorList>
    </citation>
    <scope>NUCLEOTIDE SEQUENCE</scope>
    <source>
        <strain evidence="3">Volc-1</strain>
    </source>
</reference>
<dbReference type="AlphaFoldDB" id="A0A834JHE9"/>
<dbReference type="EMBL" id="JACSDY010000025">
    <property type="protein sequence ID" value="KAF7387731.1"/>
    <property type="molecule type" value="Genomic_DNA"/>
</dbReference>
<organism evidence="3 4">
    <name type="scientific">Vespula pensylvanica</name>
    <name type="common">Western yellow jacket</name>
    <name type="synonym">Wasp</name>
    <dbReference type="NCBI Taxonomy" id="30213"/>
    <lineage>
        <taxon>Eukaryota</taxon>
        <taxon>Metazoa</taxon>
        <taxon>Ecdysozoa</taxon>
        <taxon>Arthropoda</taxon>
        <taxon>Hexapoda</taxon>
        <taxon>Insecta</taxon>
        <taxon>Pterygota</taxon>
        <taxon>Neoptera</taxon>
        <taxon>Endopterygota</taxon>
        <taxon>Hymenoptera</taxon>
        <taxon>Apocrita</taxon>
        <taxon>Aculeata</taxon>
        <taxon>Vespoidea</taxon>
        <taxon>Vespidae</taxon>
        <taxon>Vespinae</taxon>
        <taxon>Vespula</taxon>
    </lineage>
</organism>
<keyword evidence="1" id="KW-0444">Lipid biosynthesis</keyword>
<feature type="domain" description="Thioester reductase (TE)" evidence="2">
    <location>
        <begin position="69"/>
        <end position="207"/>
    </location>
</feature>
<comment type="function">
    <text evidence="1">Catalyzes the reduction of fatty acyl-CoA to fatty alcohols.</text>
</comment>
<evidence type="ECO:0000259" key="2">
    <source>
        <dbReference type="Pfam" id="PF07993"/>
    </source>
</evidence>
<dbReference type="Gene3D" id="3.40.50.720">
    <property type="entry name" value="NAD(P)-binding Rossmann-like Domain"/>
    <property type="match status" value="1"/>
</dbReference>
<name>A0A834JHE9_VESPE</name>
<proteinExistence type="inferred from homology"/>
<keyword evidence="1" id="KW-0472">Membrane</keyword>
<keyword evidence="1" id="KW-1133">Transmembrane helix</keyword>
<protein>
    <recommendedName>
        <fullName evidence="1">Fatty acyl-CoA reductase</fullName>
        <ecNumber evidence="1">1.2.1.84</ecNumber>
    </recommendedName>
</protein>
<dbReference type="SUPFAM" id="SSF51735">
    <property type="entry name" value="NAD(P)-binding Rossmann-fold domains"/>
    <property type="match status" value="1"/>
</dbReference>
<feature type="transmembrane region" description="Helical" evidence="1">
    <location>
        <begin position="274"/>
        <end position="296"/>
    </location>
</feature>
<dbReference type="PANTHER" id="PTHR11011">
    <property type="entry name" value="MALE STERILITY PROTEIN 2-RELATED"/>
    <property type="match status" value="1"/>
</dbReference>